<keyword evidence="3" id="KW-1185">Reference proteome</keyword>
<dbReference type="STRING" id="402881.Plav_0860"/>
<reference evidence="2 3" key="1">
    <citation type="journal article" date="2011" name="Stand. Genomic Sci.">
        <title>Complete genome sequence of Parvibaculum lavamentivorans type strain (DS-1(T)).</title>
        <authorList>
            <person name="Schleheck D."/>
            <person name="Weiss M."/>
            <person name="Pitluck S."/>
            <person name="Bruce D."/>
            <person name="Land M.L."/>
            <person name="Han S."/>
            <person name="Saunders E."/>
            <person name="Tapia R."/>
            <person name="Detter C."/>
            <person name="Brettin T."/>
            <person name="Han J."/>
            <person name="Woyke T."/>
            <person name="Goodwin L."/>
            <person name="Pennacchio L."/>
            <person name="Nolan M."/>
            <person name="Cook A.M."/>
            <person name="Kjelleberg S."/>
            <person name="Thomas T."/>
        </authorList>
    </citation>
    <scope>NUCLEOTIDE SEQUENCE [LARGE SCALE GENOMIC DNA]</scope>
    <source>
        <strain evidence="3">DS-1 / DSM 13023 / NCIMB 13966</strain>
    </source>
</reference>
<dbReference type="Proteomes" id="UP000006377">
    <property type="component" value="Chromosome"/>
</dbReference>
<dbReference type="AlphaFoldDB" id="A7HRF0"/>
<evidence type="ECO:0000313" key="3">
    <source>
        <dbReference type="Proteomes" id="UP000006377"/>
    </source>
</evidence>
<gene>
    <name evidence="2" type="ordered locus">Plav_0860</name>
</gene>
<sequence>MRNVRTLLLTLTPNLVIAGLDPAIQQPRERRLSSQDSCVQRQSRSSAYIVRGCPLLTLSVIARSEATTRSRGRLLRTCRSGSPRPPYGGLAMTMLGTPSPAPQCHPGACPGESREHRGPWAARHFYPPANAEDPLISGFRRDDVREGGCFHPPRPSPMKTAPPVSSSVHLASPSHCKTMQRAHNANGGSGCGPVIRPFAFLLCSLP</sequence>
<dbReference type="KEGG" id="pla:Plav_0860"/>
<dbReference type="EMBL" id="CP000774">
    <property type="protein sequence ID" value="ABS62483.1"/>
    <property type="molecule type" value="Genomic_DNA"/>
</dbReference>
<feature type="region of interest" description="Disordered" evidence="1">
    <location>
        <begin position="152"/>
        <end position="171"/>
    </location>
</feature>
<dbReference type="HOGENOM" id="CLU_1330884_0_0_5"/>
<accession>A7HRF0</accession>
<name>A7HRF0_PARL1</name>
<protein>
    <submittedName>
        <fullName evidence="2">Uncharacterized protein</fullName>
    </submittedName>
</protein>
<evidence type="ECO:0000256" key="1">
    <source>
        <dbReference type="SAM" id="MobiDB-lite"/>
    </source>
</evidence>
<proteinExistence type="predicted"/>
<organism evidence="2 3">
    <name type="scientific">Parvibaculum lavamentivorans (strain DS-1 / DSM 13023 / NCIMB 13966)</name>
    <dbReference type="NCBI Taxonomy" id="402881"/>
    <lineage>
        <taxon>Bacteria</taxon>
        <taxon>Pseudomonadati</taxon>
        <taxon>Pseudomonadota</taxon>
        <taxon>Alphaproteobacteria</taxon>
        <taxon>Hyphomicrobiales</taxon>
        <taxon>Parvibaculaceae</taxon>
        <taxon>Parvibaculum</taxon>
    </lineage>
</organism>
<evidence type="ECO:0000313" key="2">
    <source>
        <dbReference type="EMBL" id="ABS62483.1"/>
    </source>
</evidence>